<keyword evidence="7" id="KW-1185">Reference proteome</keyword>
<evidence type="ECO:0000313" key="7">
    <source>
        <dbReference type="Proteomes" id="UP000290378"/>
    </source>
</evidence>
<dbReference type="EMBL" id="NXII01000025">
    <property type="protein sequence ID" value="RXI37583.1"/>
    <property type="molecule type" value="Genomic_DNA"/>
</dbReference>
<evidence type="ECO:0000256" key="1">
    <source>
        <dbReference type="ARBA" id="ARBA00004651"/>
    </source>
</evidence>
<comment type="caution">
    <text evidence="6">The sequence shown here is derived from an EMBL/GenBank/DDBJ whole genome shotgun (WGS) entry which is preliminary data.</text>
</comment>
<name>A0A6M8NJE7_9BACT</name>
<keyword evidence="3" id="KW-0812">Transmembrane</keyword>
<sequence length="476" mass="54782">MNKTIYLTLQNSIRQILAMILFIVLARYLTVEDFGKYQQLLLIVGMFGIVFSMGIPVAISYFHGQTNKYREKVSIYKRFFLTQLLLVFIGIVIFNISSSFLATIFKNNYFEIYAIVLSVIMITTTSVELFRNLATVTNNLKHFMVSTSVVQLVSIIISIAITLYTQNIYYLLIVTAIFNTLIFLVLVKKNLKYFLYDSPKKLINKTESKYVIAMGSVALVQVFNGYIDQIMVSIMLTVEDYSNLKIGAFQIPFIGIITGSLLTVMIPIMSKYYKNKEYENIIDMWKLSMEKASILLVPIVIFCLVFASELIISFFGDKYQSAVIVFQAYMIQWLRAVVIFGGVMGAIGLQNELFKNTILITILNVILNYFLILKFGVIGAAIATTFLNYFGALLLIRKINKRLNSNFFSYFPYKIYFISLFLSIFICGVLYLILDGYLNNIYLIILLAIFFYAIMIILQLKIFYKEVSYKKLRELL</sequence>
<reference evidence="6 7" key="1">
    <citation type="submission" date="2017-09" db="EMBL/GenBank/DDBJ databases">
        <title>Genomics of the genus Arcobacter.</title>
        <authorList>
            <person name="Perez-Cataluna A."/>
            <person name="Figueras M.J."/>
            <person name="Salas-Masso N."/>
        </authorList>
    </citation>
    <scope>NUCLEOTIDE SEQUENCE [LARGE SCALE GENOMIC DNA]</scope>
    <source>
        <strain evidence="6 7">CECT 7834</strain>
    </source>
</reference>
<evidence type="ECO:0000256" key="4">
    <source>
        <dbReference type="ARBA" id="ARBA00022989"/>
    </source>
</evidence>
<dbReference type="InterPro" id="IPR002797">
    <property type="entry name" value="Polysacc_synth"/>
</dbReference>
<dbReference type="GO" id="GO:0005886">
    <property type="term" value="C:plasma membrane"/>
    <property type="evidence" value="ECO:0007669"/>
    <property type="project" value="UniProtKB-SubCell"/>
</dbReference>
<dbReference type="PANTHER" id="PTHR30250:SF11">
    <property type="entry name" value="O-ANTIGEN TRANSPORTER-RELATED"/>
    <property type="match status" value="1"/>
</dbReference>
<gene>
    <name evidence="6" type="ORF">CP963_12265</name>
</gene>
<dbReference type="AlphaFoldDB" id="A0A6M8NJE7"/>
<keyword evidence="2" id="KW-1003">Cell membrane</keyword>
<dbReference type="PANTHER" id="PTHR30250">
    <property type="entry name" value="PST FAMILY PREDICTED COLANIC ACID TRANSPORTER"/>
    <property type="match status" value="1"/>
</dbReference>
<accession>A0A6M8NJE7</accession>
<dbReference type="Pfam" id="PF01943">
    <property type="entry name" value="Polysacc_synt"/>
    <property type="match status" value="1"/>
</dbReference>
<comment type="subcellular location">
    <subcellularLocation>
        <location evidence="1">Cell membrane</location>
        <topology evidence="1">Multi-pass membrane protein</topology>
    </subcellularLocation>
</comment>
<proteinExistence type="predicted"/>
<protein>
    <submittedName>
        <fullName evidence="6">Uncharacterized protein</fullName>
    </submittedName>
</protein>
<evidence type="ECO:0000256" key="2">
    <source>
        <dbReference type="ARBA" id="ARBA00022475"/>
    </source>
</evidence>
<evidence type="ECO:0000313" key="6">
    <source>
        <dbReference type="EMBL" id="RXI37583.1"/>
    </source>
</evidence>
<keyword evidence="5" id="KW-0472">Membrane</keyword>
<dbReference type="Proteomes" id="UP000290378">
    <property type="component" value="Unassembled WGS sequence"/>
</dbReference>
<keyword evidence="4" id="KW-1133">Transmembrane helix</keyword>
<evidence type="ECO:0000256" key="3">
    <source>
        <dbReference type="ARBA" id="ARBA00022692"/>
    </source>
</evidence>
<evidence type="ECO:0000256" key="5">
    <source>
        <dbReference type="ARBA" id="ARBA00023136"/>
    </source>
</evidence>
<organism evidence="6 7">
    <name type="scientific">Arcobacter cloacae</name>
    <dbReference type="NCBI Taxonomy" id="1054034"/>
    <lineage>
        <taxon>Bacteria</taxon>
        <taxon>Pseudomonadati</taxon>
        <taxon>Campylobacterota</taxon>
        <taxon>Epsilonproteobacteria</taxon>
        <taxon>Campylobacterales</taxon>
        <taxon>Arcobacteraceae</taxon>
        <taxon>Arcobacter</taxon>
    </lineage>
</organism>
<dbReference type="RefSeq" id="WP_129014458.1">
    <property type="nucleotide sequence ID" value="NZ_CBCSEI010000023.1"/>
</dbReference>
<dbReference type="InterPro" id="IPR050833">
    <property type="entry name" value="Poly_Biosynth_Transport"/>
</dbReference>